<keyword evidence="2" id="KW-1185">Reference proteome</keyword>
<dbReference type="EMBL" id="JBHSMD010000004">
    <property type="protein sequence ID" value="MFC5494260.1"/>
    <property type="molecule type" value="Genomic_DNA"/>
</dbReference>
<sequence>MGAGHVEKLTWVLWRERELLEGLLYRLELEELVMSSGRTRWIAASARDVEEAARQIREVEVLRAVAADEAAETVGLPPNPSLSALATAADEPWATILTEHRDALMVLSDEIIKAAATNRSLISSGLRAAHETLLGLGNGAKTYTADGAVAVGQTRSAVLDRSL</sequence>
<name>A0ABW0N2Y9_9ACTN</name>
<protein>
    <submittedName>
        <fullName evidence="1">Flagellar export chaperone FlgN</fullName>
    </submittedName>
</protein>
<dbReference type="Proteomes" id="UP001595956">
    <property type="component" value="Unassembled WGS sequence"/>
</dbReference>
<evidence type="ECO:0000313" key="2">
    <source>
        <dbReference type="Proteomes" id="UP001595956"/>
    </source>
</evidence>
<accession>A0ABW0N2Y9</accession>
<dbReference type="InterPro" id="IPR007809">
    <property type="entry name" value="FlgN-like"/>
</dbReference>
<comment type="caution">
    <text evidence="1">The sequence shown here is derived from an EMBL/GenBank/DDBJ whole genome shotgun (WGS) entry which is preliminary data.</text>
</comment>
<proteinExistence type="predicted"/>
<dbReference type="Pfam" id="PF05130">
    <property type="entry name" value="FlgN"/>
    <property type="match status" value="1"/>
</dbReference>
<reference evidence="2" key="1">
    <citation type="journal article" date="2019" name="Int. J. Syst. Evol. Microbiol.">
        <title>The Global Catalogue of Microorganisms (GCM) 10K type strain sequencing project: providing services to taxonomists for standard genome sequencing and annotation.</title>
        <authorList>
            <consortium name="The Broad Institute Genomics Platform"/>
            <consortium name="The Broad Institute Genome Sequencing Center for Infectious Disease"/>
            <person name="Wu L."/>
            <person name="Ma J."/>
        </authorList>
    </citation>
    <scope>NUCLEOTIDE SEQUENCE [LARGE SCALE GENOMIC DNA]</scope>
    <source>
        <strain evidence="2">KACC 13778</strain>
    </source>
</reference>
<organism evidence="1 2">
    <name type="scientific">Nocardioides caricicola</name>
    <dbReference type="NCBI Taxonomy" id="634770"/>
    <lineage>
        <taxon>Bacteria</taxon>
        <taxon>Bacillati</taxon>
        <taxon>Actinomycetota</taxon>
        <taxon>Actinomycetes</taxon>
        <taxon>Propionibacteriales</taxon>
        <taxon>Nocardioidaceae</taxon>
        <taxon>Nocardioides</taxon>
    </lineage>
</organism>
<keyword evidence="1" id="KW-0966">Cell projection</keyword>
<dbReference type="Gene3D" id="1.20.58.300">
    <property type="entry name" value="FlgN-like"/>
    <property type="match status" value="1"/>
</dbReference>
<dbReference type="RefSeq" id="WP_345180204.1">
    <property type="nucleotide sequence ID" value="NZ_BAABFQ010000007.1"/>
</dbReference>
<keyword evidence="1" id="KW-0969">Cilium</keyword>
<keyword evidence="1" id="KW-0282">Flagellum</keyword>
<evidence type="ECO:0000313" key="1">
    <source>
        <dbReference type="EMBL" id="MFC5494260.1"/>
    </source>
</evidence>
<gene>
    <name evidence="1" type="primary">flgN</name>
    <name evidence="1" type="ORF">ACFPKY_14175</name>
</gene>